<dbReference type="EMBL" id="CP025704">
    <property type="protein sequence ID" value="AUN98403.1"/>
    <property type="molecule type" value="Genomic_DNA"/>
</dbReference>
<reference evidence="1 2" key="1">
    <citation type="submission" date="2018-01" db="EMBL/GenBank/DDBJ databases">
        <title>Complete genome sequence of Bacteriovorax stolpii DSM12778.</title>
        <authorList>
            <person name="Tang B."/>
            <person name="Chang J."/>
        </authorList>
    </citation>
    <scope>NUCLEOTIDE SEQUENCE [LARGE SCALE GENOMIC DNA]</scope>
    <source>
        <strain evidence="1 2">DSM 12778</strain>
    </source>
</reference>
<dbReference type="AlphaFoldDB" id="A0A2K9NSA9"/>
<dbReference type="KEGG" id="bsto:C0V70_09855"/>
<protein>
    <submittedName>
        <fullName evidence="1">Uncharacterized protein</fullName>
    </submittedName>
</protein>
<sequence>MNAKFLHVKYLAIVLMGIVILLLVSFDAFSQSEVDMGAGDTFSLKASQDILKEVVSYEPYETTCSREVYDGTHRVCSAGRTERRCRKISGVGEECWDETEEVCSDEASYRTETYDCTLQRRVVDYVYDYSVNASIEVTKTLRSKNYDLNSCLFGVKLSASSEDYYARCKSAVVKAFVVDRKEVLNGRNKERTIKLDLDFFPIEGLSALAEGLKDLTYKDGVVSFKSANLAAASNFKLNVKLTRNRFLLKDKVIFNREINPSEFATTALSGGKYLVTLNLGKLSGGFDSTKKHTLKVDLSTLKAQDVKDAINTPTLSNALSESLVIND</sequence>
<dbReference type="Proteomes" id="UP000235584">
    <property type="component" value="Chromosome"/>
</dbReference>
<proteinExistence type="predicted"/>
<evidence type="ECO:0000313" key="1">
    <source>
        <dbReference type="EMBL" id="AUN98403.1"/>
    </source>
</evidence>
<organism evidence="1 2">
    <name type="scientific">Bacteriovorax stolpii</name>
    <name type="common">Bdellovibrio stolpii</name>
    <dbReference type="NCBI Taxonomy" id="960"/>
    <lineage>
        <taxon>Bacteria</taxon>
        <taxon>Pseudomonadati</taxon>
        <taxon>Bdellovibrionota</taxon>
        <taxon>Bacteriovoracia</taxon>
        <taxon>Bacteriovoracales</taxon>
        <taxon>Bacteriovoracaceae</taxon>
        <taxon>Bacteriovorax</taxon>
    </lineage>
</organism>
<name>A0A2K9NSA9_BACTC</name>
<dbReference type="RefSeq" id="WP_102243694.1">
    <property type="nucleotide sequence ID" value="NZ_CP025704.1"/>
</dbReference>
<keyword evidence="2" id="KW-1185">Reference proteome</keyword>
<accession>A0A2K9NSA9</accession>
<evidence type="ECO:0000313" key="2">
    <source>
        <dbReference type="Proteomes" id="UP000235584"/>
    </source>
</evidence>
<gene>
    <name evidence="1" type="ORF">C0V70_09855</name>
</gene>